<evidence type="ECO:0000259" key="1">
    <source>
        <dbReference type="Pfam" id="PF11706"/>
    </source>
</evidence>
<dbReference type="Proteomes" id="UP000093053">
    <property type="component" value="Chromosome"/>
</dbReference>
<dbReference type="Pfam" id="PF11706">
    <property type="entry name" value="zf-CGNR"/>
    <property type="match status" value="1"/>
</dbReference>
<accession>A0A1B2HU83</accession>
<dbReference type="InterPro" id="IPR021005">
    <property type="entry name" value="Znf_CGNR"/>
</dbReference>
<organism evidence="2 3">
    <name type="scientific">Lentzea guizhouensis</name>
    <dbReference type="NCBI Taxonomy" id="1586287"/>
    <lineage>
        <taxon>Bacteria</taxon>
        <taxon>Bacillati</taxon>
        <taxon>Actinomycetota</taxon>
        <taxon>Actinomycetes</taxon>
        <taxon>Pseudonocardiales</taxon>
        <taxon>Pseudonocardiaceae</taxon>
        <taxon>Lentzea</taxon>
    </lineage>
</organism>
<keyword evidence="3" id="KW-1185">Reference proteome</keyword>
<dbReference type="PANTHER" id="PTHR35525">
    <property type="entry name" value="BLL6575 PROTEIN"/>
    <property type="match status" value="1"/>
</dbReference>
<protein>
    <recommendedName>
        <fullName evidence="1">Zinc finger CGNR domain-containing protein</fullName>
    </recommendedName>
</protein>
<dbReference type="AlphaFoldDB" id="A0A1B2HU83"/>
<name>A0A1B2HU83_9PSEU</name>
<dbReference type="Pfam" id="PF07336">
    <property type="entry name" value="ABATE"/>
    <property type="match status" value="1"/>
</dbReference>
<dbReference type="PANTHER" id="PTHR35525:SF3">
    <property type="entry name" value="BLL6575 PROTEIN"/>
    <property type="match status" value="1"/>
</dbReference>
<evidence type="ECO:0000313" key="2">
    <source>
        <dbReference type="EMBL" id="ANZ41245.1"/>
    </source>
</evidence>
<proteinExistence type="predicted"/>
<dbReference type="EMBL" id="CP016793">
    <property type="protein sequence ID" value="ANZ41245.1"/>
    <property type="molecule type" value="Genomic_DNA"/>
</dbReference>
<dbReference type="KEGG" id="led:BBK82_40030"/>
<dbReference type="RefSeq" id="WP_065919582.1">
    <property type="nucleotide sequence ID" value="NZ_CP016793.1"/>
</dbReference>
<reference evidence="2 3" key="1">
    <citation type="submission" date="2016-07" db="EMBL/GenBank/DDBJ databases">
        <title>Complete genome sequence of the Lentzea guizhouensis DHS C013.</title>
        <authorList>
            <person name="Cao C."/>
        </authorList>
    </citation>
    <scope>NUCLEOTIDE SEQUENCE [LARGE SCALE GENOMIC DNA]</scope>
    <source>
        <strain evidence="2 3">DHS C013</strain>
    </source>
</reference>
<dbReference type="InterPro" id="IPR010852">
    <property type="entry name" value="ABATE"/>
</dbReference>
<feature type="domain" description="Zinc finger CGNR" evidence="1">
    <location>
        <begin position="131"/>
        <end position="174"/>
    </location>
</feature>
<sequence>MRFGDYTDPVVTLAEDVVNSYRHSVGVDDLSPALLTSLARARGWQGADATSADVSAVRSLRDPLRSVFETHSVFAANALVASSGLVPELVAHDGLPWHLHLSGAGVALPAWVAGQAAFGLLSVIEMGGVSRLHRCAGPDCFAVFVDLSRNQSRVFCSPAVCGNRVHVKAHRARKAIGPRSRGSA</sequence>
<gene>
    <name evidence="2" type="ORF">BBK82_40030</name>
</gene>
<dbReference type="STRING" id="1586287.BBK82_40030"/>
<dbReference type="SUPFAM" id="SSF160904">
    <property type="entry name" value="Jann2411-like"/>
    <property type="match status" value="1"/>
</dbReference>
<evidence type="ECO:0000313" key="3">
    <source>
        <dbReference type="Proteomes" id="UP000093053"/>
    </source>
</evidence>
<dbReference type="OrthoDB" id="3531194at2"/>
<dbReference type="InterPro" id="IPR023286">
    <property type="entry name" value="ABATE_dom_sf"/>
</dbReference>
<dbReference type="Gene3D" id="1.10.3300.10">
    <property type="entry name" value="Jann2411-like domain"/>
    <property type="match status" value="1"/>
</dbReference>